<dbReference type="AlphaFoldDB" id="A0A486VKZ1"/>
<dbReference type="EMBL" id="CAAHDG010000011">
    <property type="protein sequence ID" value="VGM50906.1"/>
    <property type="molecule type" value="Genomic_DNA"/>
</dbReference>
<evidence type="ECO:0000313" key="1">
    <source>
        <dbReference type="EMBL" id="VGM50906.1"/>
    </source>
</evidence>
<proteinExistence type="predicted"/>
<name>A0A486VKZ1_KLEPN</name>
<gene>
    <name evidence="1" type="ORF">SAMEA4873561_03887</name>
</gene>
<protein>
    <submittedName>
        <fullName evidence="1">Uncharacterized protein</fullName>
    </submittedName>
</protein>
<organism evidence="1">
    <name type="scientific">Klebsiella pneumoniae</name>
    <dbReference type="NCBI Taxonomy" id="573"/>
    <lineage>
        <taxon>Bacteria</taxon>
        <taxon>Pseudomonadati</taxon>
        <taxon>Pseudomonadota</taxon>
        <taxon>Gammaproteobacteria</taxon>
        <taxon>Enterobacterales</taxon>
        <taxon>Enterobacteriaceae</taxon>
        <taxon>Klebsiella/Raoultella group</taxon>
        <taxon>Klebsiella</taxon>
        <taxon>Klebsiella pneumoniae complex</taxon>
    </lineage>
</organism>
<dbReference type="RefSeq" id="WP_064168734.1">
    <property type="nucleotide sequence ID" value="NZ_CAKACQ010000002.1"/>
</dbReference>
<sequence length="222" mass="24828">MTTNLNYPKPVKPDDGCNWLPVILWRMNAGARARSRSVFVAAPRPAPVPGITPQKPIKREIIAPTVSGRRRKTHIGTVIYSRGEKNVRLSEGATVWSAGSNEHFDKKTGQRVGSIGRHRLVLESIRPLQASDEQQDAGSVTAQQLVAVMKGKTLSYQGILALIQKHYPDCQVTIKELHDRVFGMFMSNYVGITRHDDMPVVHFTLNSVDPRYYIESAKNKRA</sequence>
<reference evidence="1" key="1">
    <citation type="submission" date="2019-03" db="EMBL/GenBank/DDBJ databases">
        <authorList>
            <consortium name="Pathogen Informatics"/>
        </authorList>
    </citation>
    <scope>NUCLEOTIDE SEQUENCE</scope>
    <source>
        <strain evidence="1">5012STDY7626360</strain>
    </source>
</reference>
<accession>A0A486VKZ1</accession>